<sequence length="1407" mass="157800">MRDIQDFDNIMIKLASPEQIRAWSYGEVKKPETINYRTLRPEKDGLFCERIFGTTKEWECYCGKFKSIRYKGVICDRCGVEVTHFKVRRERMGHIELASPVSHIWYYRSVPSRMGLLLDMTIASLRAVLYYEKHVVIDPGDTDLKYMELLSEEEYMESRERFGMSFTAGIGADAIRTLLEQLDLDALSAELRMKMIEKGAKSDKRLLKRIEIVENFRDSQNKPEWMILDVIPVIPPELRPMVQLDGGRFATSDLNDLYRRVINRNNRLKRLMSLNAPDIIIRNEKRMLQEAVDALFDNSKKKRVVKGASNRPLKSLSDMLKGKQGRFRQNLLGKRVDYSGRSVIVVGPELRMHQCGLPTKMALELYKPFIMKKLVEKDVVYNIKKAKTLVEQETPEVWAVLDEVVREHPVLLNRAPTLHRLGIQAFEPVLVEGKAIKLHPLVCHAYNADFDGDQMAVHVPLTQAAQIECWTMMLSVNNLLNPANGTPIVFPSQDMVLGINYLTKERPGAKGEGKYFGGVDEVLIALDAKAVDYHALIKLKMDGGWIETTPGRVVLNEEMPEGIGFVNVTLGDKQLRALVAKTYKDYGPSTAVKMLDTIKDVGFKYATLFGATIGVDDILIPEEKKGMIEAANNQVLAIQNQYLQGHITHEERYNRVVEVWSKTNEDLTNTLMKSLERDRGGFNPVYMMANSGARGSRTQIRQLSGMRGLMAKSSGDIIELPIRSNFKEGLSVIEFFISTNGARKGLADTALKTAGAGYLTRRLVDIAQDVVVNEEDCGTINGIDTRAIKDGEEIVESLMDRIVGRFTLERVKHPITGEIIIDVNEEITDEIAQAIEDAGVESVRIRTVLTCEARHGVCQKCYGRNLATNRTVEIGEAVGIIAAQSIGQPGTQLTMRTFHIGGAATSVAEENRTYLRYPVLIREIQGNTVTLDSGDRLFTRKGFVVVSKIMRQISLEKGDKLLVEEGQKVIVGEPLVKRGKEEILSEEIAYISIHDKGLLLIAQEQRIDIRNGAELLVSEGDIVKAEESLAIFDPFSEPIIAEVDGKVRFEDIVLGTTLKEEVNEDTGKIEKKITEFTLETLQPRIIIEDDEGEEVASYFLPGSAYLNVEDGDVIKQGRTLVKLLKESVKTRDITGGLPRVDELFEARHPKSATVIAKVSGTVHFKGIVKGKRVLEIEDDFGGKHRHLVPMGKHLLVRDRDLVQAGEGLCDGAIDPHDVLDIEGENSLQRFLVNEVQEVYRLQGVNINDKHIGVIVRQMMRKVEIVQVGDTNFIFGQQVDKYRFHEENEKVIREGGQPAVARPLLLGITRASLNIDSWVSAASFQETTKVLTNAAISGDTDSLRGLKENVAIGHLIPAGTGMRKYRNIKLFDETSDDLDATVQGILEQRKIEREAQMENGVLEEEVDA</sequence>
<dbReference type="InterPro" id="IPR006592">
    <property type="entry name" value="RNA_pol_N"/>
</dbReference>
<organism evidence="11 12">
    <name type="scientific">Marispirochaeta aestuarii</name>
    <dbReference type="NCBI Taxonomy" id="1963862"/>
    <lineage>
        <taxon>Bacteria</taxon>
        <taxon>Pseudomonadati</taxon>
        <taxon>Spirochaetota</taxon>
        <taxon>Spirochaetia</taxon>
        <taxon>Spirochaetales</taxon>
        <taxon>Spirochaetaceae</taxon>
        <taxon>Marispirochaeta</taxon>
    </lineage>
</organism>
<evidence type="ECO:0000256" key="5">
    <source>
        <dbReference type="ARBA" id="ARBA00022842"/>
    </source>
</evidence>
<comment type="caution">
    <text evidence="11">The sequence shown here is derived from an EMBL/GenBank/DDBJ whole genome shotgun (WGS) entry which is preliminary data.</text>
</comment>
<dbReference type="Gene3D" id="1.10.150.390">
    <property type="match status" value="1"/>
</dbReference>
<feature type="binding site" evidence="8">
    <location>
        <position position="777"/>
    </location>
    <ligand>
        <name>Zn(2+)</name>
        <dbReference type="ChEBI" id="CHEBI:29105"/>
        <label>2</label>
    </ligand>
</feature>
<comment type="cofactor">
    <cofactor evidence="8">
        <name>Mg(2+)</name>
        <dbReference type="ChEBI" id="CHEBI:18420"/>
    </cofactor>
    <text evidence="8">Binds 1 Mg(2+) ion per subunit.</text>
</comment>
<dbReference type="InterPro" id="IPR044893">
    <property type="entry name" value="RNA_pol_Rpb1_clamp_domain"/>
</dbReference>
<dbReference type="Gene3D" id="2.40.50.100">
    <property type="match status" value="2"/>
</dbReference>
<dbReference type="Gene3D" id="1.10.1790.20">
    <property type="match status" value="1"/>
</dbReference>
<keyword evidence="3 8" id="KW-0548">Nucleotidyltransferase</keyword>
<dbReference type="InterPro" id="IPR042102">
    <property type="entry name" value="RNA_pol_Rpb1_3_sf"/>
</dbReference>
<dbReference type="SMART" id="SM00663">
    <property type="entry name" value="RPOLA_N"/>
    <property type="match status" value="1"/>
</dbReference>
<dbReference type="InterPro" id="IPR007081">
    <property type="entry name" value="RNA_pol_Rpb1_5"/>
</dbReference>
<gene>
    <name evidence="8" type="primary">rpoC</name>
    <name evidence="11" type="ORF">B4O97_00145</name>
</gene>
<dbReference type="Gene3D" id="1.10.132.30">
    <property type="match status" value="1"/>
</dbReference>
<dbReference type="STRING" id="1963862.B4O97_00145"/>
<dbReference type="InterPro" id="IPR000722">
    <property type="entry name" value="RNA_pol_asu"/>
</dbReference>
<comment type="similarity">
    <text evidence="8 9">Belongs to the RNA polymerase beta' chain family.</text>
</comment>
<dbReference type="PANTHER" id="PTHR19376">
    <property type="entry name" value="DNA-DIRECTED RNA POLYMERASE"/>
    <property type="match status" value="1"/>
</dbReference>
<dbReference type="InterPro" id="IPR045867">
    <property type="entry name" value="DNA-dir_RpoC_beta_prime"/>
</dbReference>
<dbReference type="OrthoDB" id="9815296at2"/>
<dbReference type="InterPro" id="IPR007066">
    <property type="entry name" value="RNA_pol_Rpb1_3"/>
</dbReference>
<keyword evidence="1 8" id="KW-0240">DNA-directed RNA polymerase</keyword>
<comment type="subunit">
    <text evidence="8">The RNAP catalytic core consists of 2 alpha, 1 beta, 1 beta' and 1 omega subunit. When a sigma factor is associated with the core the holoenzyme is formed, which can initiate transcription.</text>
</comment>
<dbReference type="GO" id="GO:0000428">
    <property type="term" value="C:DNA-directed RNA polymerase complex"/>
    <property type="evidence" value="ECO:0007669"/>
    <property type="project" value="UniProtKB-KW"/>
</dbReference>
<evidence type="ECO:0000256" key="6">
    <source>
        <dbReference type="ARBA" id="ARBA00023163"/>
    </source>
</evidence>
<dbReference type="GO" id="GO:0008270">
    <property type="term" value="F:zinc ion binding"/>
    <property type="evidence" value="ECO:0007669"/>
    <property type="project" value="UniProtKB-UniRule"/>
</dbReference>
<feature type="binding site" evidence="8">
    <location>
        <position position="60"/>
    </location>
    <ligand>
        <name>Zn(2+)</name>
        <dbReference type="ChEBI" id="CHEBI:29105"/>
        <label>1</label>
    </ligand>
</feature>
<dbReference type="CDD" id="cd02655">
    <property type="entry name" value="RNAP_beta'_C"/>
    <property type="match status" value="1"/>
</dbReference>
<feature type="binding site" evidence="8">
    <location>
        <position position="453"/>
    </location>
    <ligand>
        <name>Mg(2+)</name>
        <dbReference type="ChEBI" id="CHEBI:18420"/>
    </ligand>
</feature>
<dbReference type="GO" id="GO:0003899">
    <property type="term" value="F:DNA-directed RNA polymerase activity"/>
    <property type="evidence" value="ECO:0007669"/>
    <property type="project" value="UniProtKB-UniRule"/>
</dbReference>
<keyword evidence="12" id="KW-1185">Reference proteome</keyword>
<dbReference type="RefSeq" id="WP_083047099.1">
    <property type="nucleotide sequence ID" value="NZ_MWQY01000001.1"/>
</dbReference>
<name>A0A1Y1S2J1_9SPIO</name>
<feature type="binding site" evidence="8">
    <location>
        <position position="851"/>
    </location>
    <ligand>
        <name>Zn(2+)</name>
        <dbReference type="ChEBI" id="CHEBI:29105"/>
        <label>2</label>
    </ligand>
</feature>
<keyword evidence="2 8" id="KW-0808">Transferase</keyword>
<dbReference type="Pfam" id="PF04983">
    <property type="entry name" value="RNA_pol_Rpb1_3"/>
    <property type="match status" value="1"/>
</dbReference>
<dbReference type="Pfam" id="PF05000">
    <property type="entry name" value="RNA_pol_Rpb1_4"/>
    <property type="match status" value="1"/>
</dbReference>
<feature type="binding site" evidence="8">
    <location>
        <position position="62"/>
    </location>
    <ligand>
        <name>Zn(2+)</name>
        <dbReference type="ChEBI" id="CHEBI:29105"/>
        <label>1</label>
    </ligand>
</feature>
<dbReference type="Pfam" id="PF00623">
    <property type="entry name" value="RNA_pol_Rpb1_2"/>
    <property type="match status" value="2"/>
</dbReference>
<dbReference type="CDD" id="cd01609">
    <property type="entry name" value="RNAP_beta'_N"/>
    <property type="match status" value="1"/>
</dbReference>
<comment type="cofactor">
    <cofactor evidence="8">
        <name>Zn(2+)</name>
        <dbReference type="ChEBI" id="CHEBI:29105"/>
    </cofactor>
    <text evidence="8">Binds 2 Zn(2+) ions per subunit.</text>
</comment>
<feature type="binding site" evidence="8">
    <location>
        <position position="451"/>
    </location>
    <ligand>
        <name>Mg(2+)</name>
        <dbReference type="ChEBI" id="CHEBI:18420"/>
    </ligand>
</feature>
<feature type="binding site" evidence="8">
    <location>
        <position position="78"/>
    </location>
    <ligand>
        <name>Zn(2+)</name>
        <dbReference type="ChEBI" id="CHEBI:29105"/>
        <label>1</label>
    </ligand>
</feature>
<protein>
    <recommendedName>
        <fullName evidence="8">DNA-directed RNA polymerase subunit beta'</fullName>
        <shortName evidence="8">RNAP subunit beta'</shortName>
        <ecNumber evidence="8">2.7.7.6</ecNumber>
    </recommendedName>
    <alternativeName>
        <fullName evidence="8">RNA polymerase subunit beta'</fullName>
    </alternativeName>
    <alternativeName>
        <fullName evidence="8">Transcriptase subunit beta'</fullName>
    </alternativeName>
</protein>
<feature type="binding site" evidence="8">
    <location>
        <position position="75"/>
    </location>
    <ligand>
        <name>Zn(2+)</name>
        <dbReference type="ChEBI" id="CHEBI:29105"/>
        <label>1</label>
    </ligand>
</feature>
<reference evidence="11 12" key="1">
    <citation type="submission" date="2017-03" db="EMBL/GenBank/DDBJ databases">
        <title>Draft Genome sequence of Marispirochaeta sp. strain JC444.</title>
        <authorList>
            <person name="Shivani Y."/>
            <person name="Subhash Y."/>
            <person name="Sasikala C."/>
            <person name="Ramana C."/>
        </authorList>
    </citation>
    <scope>NUCLEOTIDE SEQUENCE [LARGE SCALE GENOMIC DNA]</scope>
    <source>
        <strain evidence="11 12">JC444</strain>
    </source>
</reference>
<evidence type="ECO:0000313" key="12">
    <source>
        <dbReference type="Proteomes" id="UP000192343"/>
    </source>
</evidence>
<dbReference type="EC" id="2.7.7.6" evidence="8"/>
<dbReference type="HAMAP" id="MF_01322">
    <property type="entry name" value="RNApol_bact_RpoC"/>
    <property type="match status" value="1"/>
</dbReference>
<evidence type="ECO:0000256" key="8">
    <source>
        <dbReference type="HAMAP-Rule" id="MF_01322"/>
    </source>
</evidence>
<evidence type="ECO:0000256" key="7">
    <source>
        <dbReference type="ARBA" id="ARBA00048552"/>
    </source>
</evidence>
<evidence type="ECO:0000259" key="10">
    <source>
        <dbReference type="SMART" id="SM00663"/>
    </source>
</evidence>
<dbReference type="Gene3D" id="4.10.860.120">
    <property type="entry name" value="RNA polymerase II, clamp domain"/>
    <property type="match status" value="1"/>
</dbReference>
<keyword evidence="6 8" id="KW-0804">Transcription</keyword>
<dbReference type="InterPro" id="IPR012754">
    <property type="entry name" value="DNA-dir_RpoC_beta_prime_bact"/>
</dbReference>
<evidence type="ECO:0000256" key="1">
    <source>
        <dbReference type="ARBA" id="ARBA00022478"/>
    </source>
</evidence>
<dbReference type="InterPro" id="IPR038120">
    <property type="entry name" value="Rpb1_funnel_sf"/>
</dbReference>
<dbReference type="NCBIfam" id="TIGR02386">
    <property type="entry name" value="rpoC_TIGR"/>
    <property type="match status" value="1"/>
</dbReference>
<dbReference type="GO" id="GO:0000287">
    <property type="term" value="F:magnesium ion binding"/>
    <property type="evidence" value="ECO:0007669"/>
    <property type="project" value="UniProtKB-UniRule"/>
</dbReference>
<evidence type="ECO:0000313" key="11">
    <source>
        <dbReference type="EMBL" id="ORC38202.1"/>
    </source>
</evidence>
<keyword evidence="5 8" id="KW-0460">Magnesium</keyword>
<accession>A0A1Y1S2J1</accession>
<dbReference type="Gene3D" id="1.10.274.100">
    <property type="entry name" value="RNA polymerase Rpb1, domain 3"/>
    <property type="match status" value="2"/>
</dbReference>
<dbReference type="InterPro" id="IPR007083">
    <property type="entry name" value="RNA_pol_Rpb1_4"/>
</dbReference>
<dbReference type="Gene3D" id="2.40.40.20">
    <property type="match status" value="1"/>
</dbReference>
<feature type="binding site" evidence="8">
    <location>
        <position position="861"/>
    </location>
    <ligand>
        <name>Zn(2+)</name>
        <dbReference type="ChEBI" id="CHEBI:29105"/>
        <label>2</label>
    </ligand>
</feature>
<dbReference type="Pfam" id="PF04997">
    <property type="entry name" value="RNA_pol_Rpb1_1"/>
    <property type="match status" value="1"/>
</dbReference>
<dbReference type="Pfam" id="PF04998">
    <property type="entry name" value="RNA_pol_Rpb1_5"/>
    <property type="match status" value="1"/>
</dbReference>
<dbReference type="PANTHER" id="PTHR19376:SF54">
    <property type="entry name" value="DNA-DIRECTED RNA POLYMERASE SUBUNIT BETA"/>
    <property type="match status" value="1"/>
</dbReference>
<dbReference type="SUPFAM" id="SSF64484">
    <property type="entry name" value="beta and beta-prime subunits of DNA dependent RNA-polymerase"/>
    <property type="match status" value="1"/>
</dbReference>
<dbReference type="Gene3D" id="1.10.40.90">
    <property type="match status" value="1"/>
</dbReference>
<comment type="catalytic activity">
    <reaction evidence="7 8 9">
        <text>RNA(n) + a ribonucleoside 5'-triphosphate = RNA(n+1) + diphosphate</text>
        <dbReference type="Rhea" id="RHEA:21248"/>
        <dbReference type="Rhea" id="RHEA-COMP:14527"/>
        <dbReference type="Rhea" id="RHEA-COMP:17342"/>
        <dbReference type="ChEBI" id="CHEBI:33019"/>
        <dbReference type="ChEBI" id="CHEBI:61557"/>
        <dbReference type="ChEBI" id="CHEBI:140395"/>
        <dbReference type="EC" id="2.7.7.6"/>
    </reaction>
</comment>
<dbReference type="GO" id="GO:0006351">
    <property type="term" value="P:DNA-templated transcription"/>
    <property type="evidence" value="ECO:0007669"/>
    <property type="project" value="UniProtKB-UniRule"/>
</dbReference>
<evidence type="ECO:0000256" key="3">
    <source>
        <dbReference type="ARBA" id="ARBA00022695"/>
    </source>
</evidence>
<evidence type="ECO:0000256" key="9">
    <source>
        <dbReference type="RuleBase" id="RU004279"/>
    </source>
</evidence>
<feature type="binding site" evidence="8">
    <location>
        <position position="858"/>
    </location>
    <ligand>
        <name>Zn(2+)</name>
        <dbReference type="ChEBI" id="CHEBI:29105"/>
        <label>2</label>
    </ligand>
</feature>
<dbReference type="GO" id="GO:0003677">
    <property type="term" value="F:DNA binding"/>
    <property type="evidence" value="ECO:0007669"/>
    <property type="project" value="UniProtKB-UniRule"/>
</dbReference>
<dbReference type="Proteomes" id="UP000192343">
    <property type="component" value="Unassembled WGS sequence"/>
</dbReference>
<evidence type="ECO:0000256" key="4">
    <source>
        <dbReference type="ARBA" id="ARBA00022723"/>
    </source>
</evidence>
<keyword evidence="8" id="KW-0862">Zinc</keyword>
<feature type="binding site" evidence="8">
    <location>
        <position position="449"/>
    </location>
    <ligand>
        <name>Mg(2+)</name>
        <dbReference type="ChEBI" id="CHEBI:18420"/>
    </ligand>
</feature>
<keyword evidence="4 8" id="KW-0479">Metal-binding</keyword>
<feature type="domain" description="RNA polymerase N-terminal" evidence="10">
    <location>
        <begin position="224"/>
        <end position="503"/>
    </location>
</feature>
<evidence type="ECO:0000256" key="2">
    <source>
        <dbReference type="ARBA" id="ARBA00022679"/>
    </source>
</evidence>
<comment type="function">
    <text evidence="8 9">DNA-dependent RNA polymerase catalyzes the transcription of DNA into RNA using the four ribonucleoside triphosphates as substrates.</text>
</comment>
<dbReference type="EMBL" id="MWQY01000001">
    <property type="protein sequence ID" value="ORC38202.1"/>
    <property type="molecule type" value="Genomic_DNA"/>
</dbReference>
<proteinExistence type="inferred from homology"/>
<dbReference type="InterPro" id="IPR007080">
    <property type="entry name" value="RNA_pol_Rpb1_1"/>
</dbReference>